<feature type="domain" description="KfrA N-terminal DNA-binding" evidence="2">
    <location>
        <begin position="6"/>
        <end position="125"/>
    </location>
</feature>
<evidence type="ECO:0000313" key="4">
    <source>
        <dbReference type="Proteomes" id="UP000030003"/>
    </source>
</evidence>
<dbReference type="Proteomes" id="UP000030003">
    <property type="component" value="Unassembled WGS sequence"/>
</dbReference>
<evidence type="ECO:0000256" key="1">
    <source>
        <dbReference type="SAM" id="MobiDB-lite"/>
    </source>
</evidence>
<dbReference type="eggNOG" id="COG1570">
    <property type="taxonomic scope" value="Bacteria"/>
</dbReference>
<organism evidence="3 4">
    <name type="scientific">Lysobacter defluvii IMMIB APB-9 = DSM 18482</name>
    <dbReference type="NCBI Taxonomy" id="1385515"/>
    <lineage>
        <taxon>Bacteria</taxon>
        <taxon>Pseudomonadati</taxon>
        <taxon>Pseudomonadota</taxon>
        <taxon>Gammaproteobacteria</taxon>
        <taxon>Lysobacterales</taxon>
        <taxon>Lysobacteraceae</taxon>
        <taxon>Novilysobacter</taxon>
    </lineage>
</organism>
<dbReference type="InterPro" id="IPR021104">
    <property type="entry name" value="KfrA_DNA-bd_N"/>
</dbReference>
<feature type="region of interest" description="Disordered" evidence="1">
    <location>
        <begin position="284"/>
        <end position="324"/>
    </location>
</feature>
<dbReference type="RefSeq" id="WP_052106478.1">
    <property type="nucleotide sequence ID" value="NZ_AUHT01000004.1"/>
</dbReference>
<feature type="compositionally biased region" description="Basic residues" evidence="1">
    <location>
        <begin position="303"/>
        <end position="324"/>
    </location>
</feature>
<proteinExistence type="predicted"/>
<dbReference type="EMBL" id="AVBH01000002">
    <property type="protein sequence ID" value="KGO99833.1"/>
    <property type="molecule type" value="Genomic_DNA"/>
</dbReference>
<evidence type="ECO:0000313" key="3">
    <source>
        <dbReference type="EMBL" id="KGO99833.1"/>
    </source>
</evidence>
<dbReference type="OrthoDB" id="583532at2"/>
<evidence type="ECO:0000259" key="2">
    <source>
        <dbReference type="Pfam" id="PF11740"/>
    </source>
</evidence>
<dbReference type="AlphaFoldDB" id="A0A0A0M9U9"/>
<reference evidence="3 4" key="1">
    <citation type="submission" date="2013-08" db="EMBL/GenBank/DDBJ databases">
        <title>Genomic analysis of Lysobacter defluvii.</title>
        <authorList>
            <person name="Wang Q."/>
            <person name="Wang G."/>
        </authorList>
    </citation>
    <scope>NUCLEOTIDE SEQUENCE [LARGE SCALE GENOMIC DNA]</scope>
    <source>
        <strain evidence="3 4">IMMIB APB-9</strain>
    </source>
</reference>
<dbReference type="STRING" id="1385515.GCA_000423325_00331"/>
<name>A0A0A0M9U9_9GAMM</name>
<gene>
    <name evidence="3" type="ORF">N791_09915</name>
</gene>
<dbReference type="Pfam" id="PF11740">
    <property type="entry name" value="KfrA_N"/>
    <property type="match status" value="1"/>
</dbReference>
<accession>A0A0A0M9U9</accession>
<protein>
    <recommendedName>
        <fullName evidence="2">KfrA N-terminal DNA-binding domain-containing protein</fullName>
    </recommendedName>
</protein>
<sequence length="324" mass="35887">MARGITQAQVDAAADALLQGGERPTIERVRQALGTGSPNTVTRLLDVWWKGLSERLQAREHKLALPEAPAAVAALASKLWEQALRAGRAEAEQALEDVRQELAAERTALDQHGAELRQQVATAARATAEAQTLQRRAEAQLQGVQQLVDQLQAQLVDCKEQRDAAGRRASDAEADAASLRSRVTQAEDAMRQEREAHAAHLRTVENRAYAEVDRARQELKSVRAELRTGREQHRRREAALESEVSRLQRELAGAAKALAVEQVRCEAIERQSAELQNALRAALTEKPSDAEAKRTRTAAWARPRLRAPLRRRSKVSSPRRRAPL</sequence>
<keyword evidence="4" id="KW-1185">Reference proteome</keyword>
<comment type="caution">
    <text evidence="3">The sequence shown here is derived from an EMBL/GenBank/DDBJ whole genome shotgun (WGS) entry which is preliminary data.</text>
</comment>